<sequence length="42" mass="4490">MPASKAPAIGVTIKSHRQAQRQRNAQRCTADRIDDNGATVGV</sequence>
<dbReference type="AlphaFoldDB" id="A0AAU8FI00"/>
<evidence type="ECO:0000256" key="1">
    <source>
        <dbReference type="SAM" id="MobiDB-lite"/>
    </source>
</evidence>
<proteinExistence type="predicted"/>
<protein>
    <submittedName>
        <fullName evidence="2">Uncharacterized protein</fullName>
    </submittedName>
</protein>
<organism evidence="2">
    <name type="scientific">Dyadobacter sp. 676</name>
    <dbReference type="NCBI Taxonomy" id="3088362"/>
    <lineage>
        <taxon>Bacteria</taxon>
        <taxon>Pseudomonadati</taxon>
        <taxon>Bacteroidota</taxon>
        <taxon>Cytophagia</taxon>
        <taxon>Cytophagales</taxon>
        <taxon>Spirosomataceae</taxon>
        <taxon>Dyadobacter</taxon>
    </lineage>
</organism>
<evidence type="ECO:0000313" key="2">
    <source>
        <dbReference type="EMBL" id="XCH24176.1"/>
    </source>
</evidence>
<feature type="region of interest" description="Disordered" evidence="1">
    <location>
        <begin position="1"/>
        <end position="28"/>
    </location>
</feature>
<dbReference type="EMBL" id="CP159289">
    <property type="protein sequence ID" value="XCH24176.1"/>
    <property type="molecule type" value="Genomic_DNA"/>
</dbReference>
<gene>
    <name evidence="2" type="ORF">ABV298_28340</name>
</gene>
<reference evidence="2" key="1">
    <citation type="submission" date="2024-06" db="EMBL/GenBank/DDBJ databases">
        <title>Sequencing and assembly of the genome of Dyadobacter sp. strain 676, a symbiont of Cyamopsis tetragonoloba.</title>
        <authorList>
            <person name="Guro P."/>
            <person name="Sazanova A."/>
            <person name="Kuznetsova I."/>
            <person name="Belimov A."/>
            <person name="Safronova V."/>
        </authorList>
    </citation>
    <scope>NUCLEOTIDE SEQUENCE</scope>
    <source>
        <strain evidence="2">676</strain>
    </source>
</reference>
<accession>A0AAU8FI00</accession>
<name>A0AAU8FI00_9BACT</name>
<dbReference type="RefSeq" id="WP_353719499.1">
    <property type="nucleotide sequence ID" value="NZ_CP159289.1"/>
</dbReference>